<evidence type="ECO:0008006" key="5">
    <source>
        <dbReference type="Google" id="ProtNLM"/>
    </source>
</evidence>
<evidence type="ECO:0000313" key="4">
    <source>
        <dbReference type="Proteomes" id="UP000236630"/>
    </source>
</evidence>
<dbReference type="PANTHER" id="PTHR48051">
    <property type="match status" value="1"/>
</dbReference>
<comment type="caution">
    <text evidence="3">The sequence shown here is derived from an EMBL/GenBank/DDBJ whole genome shotgun (WGS) entry which is preliminary data.</text>
</comment>
<evidence type="ECO:0000256" key="2">
    <source>
        <dbReference type="ARBA" id="ARBA00022737"/>
    </source>
</evidence>
<organism evidence="3 4">
    <name type="scientific">Citrus unshiu</name>
    <name type="common">Satsuma mandarin</name>
    <name type="synonym">Citrus nobilis var. unshiu</name>
    <dbReference type="NCBI Taxonomy" id="55188"/>
    <lineage>
        <taxon>Eukaryota</taxon>
        <taxon>Viridiplantae</taxon>
        <taxon>Streptophyta</taxon>
        <taxon>Embryophyta</taxon>
        <taxon>Tracheophyta</taxon>
        <taxon>Spermatophyta</taxon>
        <taxon>Magnoliopsida</taxon>
        <taxon>eudicotyledons</taxon>
        <taxon>Gunneridae</taxon>
        <taxon>Pentapetalae</taxon>
        <taxon>rosids</taxon>
        <taxon>malvids</taxon>
        <taxon>Sapindales</taxon>
        <taxon>Rutaceae</taxon>
        <taxon>Aurantioideae</taxon>
        <taxon>Citrus</taxon>
    </lineage>
</organism>
<dbReference type="PROSITE" id="PS51450">
    <property type="entry name" value="LRR"/>
    <property type="match status" value="1"/>
</dbReference>
<gene>
    <name evidence="3" type="ORF">CUMW_286140</name>
</gene>
<dbReference type="PANTHER" id="PTHR48051:SF1">
    <property type="entry name" value="RAS SUPPRESSOR PROTEIN 1"/>
    <property type="match status" value="1"/>
</dbReference>
<keyword evidence="4" id="KW-1185">Reference proteome</keyword>
<dbReference type="InterPro" id="IPR001611">
    <property type="entry name" value="Leu-rich_rpt"/>
</dbReference>
<evidence type="ECO:0000256" key="1">
    <source>
        <dbReference type="ARBA" id="ARBA00022614"/>
    </source>
</evidence>
<accession>A0A2H5N449</accession>
<dbReference type="EMBL" id="BDQV01006236">
    <property type="protein sequence ID" value="GAY35014.1"/>
    <property type="molecule type" value="Genomic_DNA"/>
</dbReference>
<evidence type="ECO:0000313" key="3">
    <source>
        <dbReference type="EMBL" id="GAY35014.1"/>
    </source>
</evidence>
<dbReference type="GO" id="GO:0005737">
    <property type="term" value="C:cytoplasm"/>
    <property type="evidence" value="ECO:0007669"/>
    <property type="project" value="TreeGrafter"/>
</dbReference>
<proteinExistence type="predicted"/>
<protein>
    <recommendedName>
        <fullName evidence="5">Rx N-terminal domain-containing protein</fullName>
    </recommendedName>
</protein>
<reference evidence="3 4" key="1">
    <citation type="journal article" date="2017" name="Front. Genet.">
        <title>Draft sequencing of the heterozygous diploid genome of Satsuma (Citrus unshiu Marc.) using a hybrid assembly approach.</title>
        <authorList>
            <person name="Shimizu T."/>
            <person name="Tanizawa Y."/>
            <person name="Mochizuki T."/>
            <person name="Nagasaki H."/>
            <person name="Yoshioka T."/>
            <person name="Toyoda A."/>
            <person name="Fujiyama A."/>
            <person name="Kaminuma E."/>
            <person name="Nakamura Y."/>
        </authorList>
    </citation>
    <scope>NUCLEOTIDE SEQUENCE [LARGE SCALE GENOMIC DNA]</scope>
    <source>
        <strain evidence="4">cv. Miyagawa wase</strain>
    </source>
</reference>
<keyword evidence="1" id="KW-0433">Leucine-rich repeat</keyword>
<sequence length="280" mass="31961">MSLPSSLGLLSNLRTLSLDNCKLLDITVVRDLKKLEILCLRGSNIKMLPVEVSELARLRLLDLRDCRELEVIPANVLSNLSHLEELYIGYNSFGKWEVEMEGVKNASLHELKHLTSLELHIKDVNTLPRGLFFPKLERYKIHIGGYYYAGVWRRELKICPDSKIRLKDGLIVQLQGIEDLGLSKLPEQDVDYFVNELAKVGPSQLKHLNIWNHPPNPAESKRREESTDVMQSHEIILKVNVNALFVEKVALPKLENLELDSINVERIWQSHVAVMSCGSQ</sequence>
<keyword evidence="2" id="KW-0677">Repeat</keyword>
<dbReference type="Gene3D" id="3.80.10.10">
    <property type="entry name" value="Ribonuclease Inhibitor"/>
    <property type="match status" value="1"/>
</dbReference>
<dbReference type="InterPro" id="IPR050216">
    <property type="entry name" value="LRR_domain-containing"/>
</dbReference>
<dbReference type="AlphaFoldDB" id="A0A2H5N449"/>
<dbReference type="InterPro" id="IPR032675">
    <property type="entry name" value="LRR_dom_sf"/>
</dbReference>
<name>A0A2H5N449_CITUN</name>
<dbReference type="Proteomes" id="UP000236630">
    <property type="component" value="Unassembled WGS sequence"/>
</dbReference>
<feature type="non-terminal residue" evidence="3">
    <location>
        <position position="280"/>
    </location>
</feature>
<dbReference type="SUPFAM" id="SSF52058">
    <property type="entry name" value="L domain-like"/>
    <property type="match status" value="1"/>
</dbReference>